<comment type="cofactor">
    <cofactor evidence="1">
        <name>Cu(2+)</name>
        <dbReference type="ChEBI" id="CHEBI:29036"/>
    </cofactor>
</comment>
<proteinExistence type="inferred from homology"/>
<evidence type="ECO:0000256" key="11">
    <source>
        <dbReference type="ARBA" id="ARBA00023277"/>
    </source>
</evidence>
<gene>
    <name evidence="17" type="ORF">N656DRAFT_778720</name>
</gene>
<dbReference type="Proteomes" id="UP001302812">
    <property type="component" value="Unassembled WGS sequence"/>
</dbReference>
<protein>
    <recommendedName>
        <fullName evidence="15">lytic cellulose monooxygenase (C4-dehydrogenating)</fullName>
        <ecNumber evidence="15">1.14.99.56</ecNumber>
    </recommendedName>
</protein>
<comment type="catalytic activity">
    <reaction evidence="14">
        <text>[(1-&gt;4)-beta-D-glucosyl]n+m + reduced acceptor + O2 = 4-dehydro-beta-D-glucosyl-[(1-&gt;4)-beta-D-glucosyl]n-1 + [(1-&gt;4)-beta-D-glucosyl]m + acceptor + H2O.</text>
        <dbReference type="EC" id="1.14.99.56"/>
    </reaction>
</comment>
<keyword evidence="10" id="KW-1015">Disulfide bond</keyword>
<evidence type="ECO:0000256" key="1">
    <source>
        <dbReference type="ARBA" id="ARBA00001973"/>
    </source>
</evidence>
<evidence type="ECO:0000313" key="18">
    <source>
        <dbReference type="Proteomes" id="UP001302812"/>
    </source>
</evidence>
<dbReference type="EC" id="1.14.99.56" evidence="15"/>
<dbReference type="InterPro" id="IPR005103">
    <property type="entry name" value="AA9_LPMO"/>
</dbReference>
<evidence type="ECO:0000256" key="2">
    <source>
        <dbReference type="ARBA" id="ARBA00004613"/>
    </source>
</evidence>
<keyword evidence="5" id="KW-0732">Signal</keyword>
<dbReference type="GeneID" id="89939182"/>
<evidence type="ECO:0000256" key="13">
    <source>
        <dbReference type="ARBA" id="ARBA00044502"/>
    </source>
</evidence>
<feature type="domain" description="Auxiliary Activity family 9 catalytic" evidence="16">
    <location>
        <begin position="1"/>
        <end position="136"/>
    </location>
</feature>
<dbReference type="InterPro" id="IPR049892">
    <property type="entry name" value="AA9"/>
</dbReference>
<keyword evidence="18" id="KW-1185">Reference proteome</keyword>
<keyword evidence="12" id="KW-0624">Polysaccharide degradation</keyword>
<evidence type="ECO:0000259" key="16">
    <source>
        <dbReference type="Pfam" id="PF03443"/>
    </source>
</evidence>
<keyword evidence="3" id="KW-0964">Secreted</keyword>
<dbReference type="GO" id="GO:0046872">
    <property type="term" value="F:metal ion binding"/>
    <property type="evidence" value="ECO:0007669"/>
    <property type="project" value="UniProtKB-KW"/>
</dbReference>
<keyword evidence="8" id="KW-0186">Copper</keyword>
<dbReference type="AlphaFoldDB" id="A0AAN6TEX0"/>
<comment type="subcellular location">
    <subcellularLocation>
        <location evidence="2">Secreted</location>
    </subcellularLocation>
</comment>
<keyword evidence="7" id="KW-0560">Oxidoreductase</keyword>
<evidence type="ECO:0000256" key="10">
    <source>
        <dbReference type="ARBA" id="ARBA00023157"/>
    </source>
</evidence>
<evidence type="ECO:0000256" key="3">
    <source>
        <dbReference type="ARBA" id="ARBA00022525"/>
    </source>
</evidence>
<dbReference type="RefSeq" id="XP_064670756.1">
    <property type="nucleotide sequence ID" value="XM_064815057.1"/>
</dbReference>
<name>A0AAN6TEX0_9PEZI</name>
<dbReference type="PANTHER" id="PTHR33353:SF34">
    <property type="entry name" value="ENDO-BETA-1,4-GLUCANASE D"/>
    <property type="match status" value="1"/>
</dbReference>
<keyword evidence="6" id="KW-0136">Cellulose degradation</keyword>
<comment type="caution">
    <text evidence="17">The sequence shown here is derived from an EMBL/GenBank/DDBJ whole genome shotgun (WGS) entry which is preliminary data.</text>
</comment>
<dbReference type="GO" id="GO:0030245">
    <property type="term" value="P:cellulose catabolic process"/>
    <property type="evidence" value="ECO:0007669"/>
    <property type="project" value="UniProtKB-KW"/>
</dbReference>
<dbReference type="EMBL" id="MU853340">
    <property type="protein sequence ID" value="KAK4113186.1"/>
    <property type="molecule type" value="Genomic_DNA"/>
</dbReference>
<reference evidence="17" key="1">
    <citation type="journal article" date="2023" name="Mol. Phylogenet. Evol.">
        <title>Genome-scale phylogeny and comparative genomics of the fungal order Sordariales.</title>
        <authorList>
            <person name="Hensen N."/>
            <person name="Bonometti L."/>
            <person name="Westerberg I."/>
            <person name="Brannstrom I.O."/>
            <person name="Guillou S."/>
            <person name="Cros-Aarteil S."/>
            <person name="Calhoun S."/>
            <person name="Haridas S."/>
            <person name="Kuo A."/>
            <person name="Mondo S."/>
            <person name="Pangilinan J."/>
            <person name="Riley R."/>
            <person name="LaButti K."/>
            <person name="Andreopoulos B."/>
            <person name="Lipzen A."/>
            <person name="Chen C."/>
            <person name="Yan M."/>
            <person name="Daum C."/>
            <person name="Ng V."/>
            <person name="Clum A."/>
            <person name="Steindorff A."/>
            <person name="Ohm R.A."/>
            <person name="Martin F."/>
            <person name="Silar P."/>
            <person name="Natvig D.O."/>
            <person name="Lalanne C."/>
            <person name="Gautier V."/>
            <person name="Ament-Velasquez S.L."/>
            <person name="Kruys A."/>
            <person name="Hutchinson M.I."/>
            <person name="Powell A.J."/>
            <person name="Barry K."/>
            <person name="Miller A.N."/>
            <person name="Grigoriev I.V."/>
            <person name="Debuchy R."/>
            <person name="Gladieux P."/>
            <person name="Hiltunen Thoren M."/>
            <person name="Johannesson H."/>
        </authorList>
    </citation>
    <scope>NUCLEOTIDE SEQUENCE</scope>
    <source>
        <strain evidence="17">CBS 508.74</strain>
    </source>
</reference>
<dbReference type="Gene3D" id="2.70.50.70">
    <property type="match status" value="1"/>
</dbReference>
<evidence type="ECO:0000256" key="15">
    <source>
        <dbReference type="ARBA" id="ARBA00047174"/>
    </source>
</evidence>
<evidence type="ECO:0000313" key="17">
    <source>
        <dbReference type="EMBL" id="KAK4113186.1"/>
    </source>
</evidence>
<evidence type="ECO:0000256" key="14">
    <source>
        <dbReference type="ARBA" id="ARBA00045077"/>
    </source>
</evidence>
<evidence type="ECO:0000256" key="12">
    <source>
        <dbReference type="ARBA" id="ARBA00023326"/>
    </source>
</evidence>
<accession>A0AAN6TEX0</accession>
<comment type="similarity">
    <text evidence="13">Belongs to the polysaccharide monooxygenase AA9 family.</text>
</comment>
<dbReference type="Pfam" id="PF03443">
    <property type="entry name" value="AA9"/>
    <property type="match status" value="1"/>
</dbReference>
<keyword evidence="9 17" id="KW-0503">Monooxygenase</keyword>
<keyword evidence="4" id="KW-0479">Metal-binding</keyword>
<dbReference type="GO" id="GO:0005576">
    <property type="term" value="C:extracellular region"/>
    <property type="evidence" value="ECO:0007669"/>
    <property type="project" value="UniProtKB-SubCell"/>
</dbReference>
<keyword evidence="11" id="KW-0119">Carbohydrate metabolism</keyword>
<evidence type="ECO:0000256" key="9">
    <source>
        <dbReference type="ARBA" id="ARBA00023033"/>
    </source>
</evidence>
<evidence type="ECO:0000256" key="5">
    <source>
        <dbReference type="ARBA" id="ARBA00022729"/>
    </source>
</evidence>
<organism evidence="17 18">
    <name type="scientific">Canariomyces notabilis</name>
    <dbReference type="NCBI Taxonomy" id="2074819"/>
    <lineage>
        <taxon>Eukaryota</taxon>
        <taxon>Fungi</taxon>
        <taxon>Dikarya</taxon>
        <taxon>Ascomycota</taxon>
        <taxon>Pezizomycotina</taxon>
        <taxon>Sordariomycetes</taxon>
        <taxon>Sordariomycetidae</taxon>
        <taxon>Sordariales</taxon>
        <taxon>Chaetomiaceae</taxon>
        <taxon>Canariomyces</taxon>
    </lineage>
</organism>
<dbReference type="GO" id="GO:0004497">
    <property type="term" value="F:monooxygenase activity"/>
    <property type="evidence" value="ECO:0007669"/>
    <property type="project" value="UniProtKB-KW"/>
</dbReference>
<evidence type="ECO:0000256" key="7">
    <source>
        <dbReference type="ARBA" id="ARBA00023002"/>
    </source>
</evidence>
<evidence type="ECO:0000256" key="4">
    <source>
        <dbReference type="ARBA" id="ARBA00022723"/>
    </source>
</evidence>
<evidence type="ECO:0000256" key="6">
    <source>
        <dbReference type="ARBA" id="ARBA00023001"/>
    </source>
</evidence>
<sequence length="151" mass="16427">MDYLAPCPAAASASGGGCTTVSKEELRFVKVAQAGLKRGVTPATDWLKAWVTDDLIKDNFRWTFQVPKDLKSGMYVLRHEIIALHSAWDVEGVQAYPQCINLNVTDGGSTEITGGESATTFYTQGEPGLHINVYNGFNEGGYPFPGPALWR</sequence>
<evidence type="ECO:0000256" key="8">
    <source>
        <dbReference type="ARBA" id="ARBA00023008"/>
    </source>
</evidence>
<reference evidence="17" key="2">
    <citation type="submission" date="2023-05" db="EMBL/GenBank/DDBJ databases">
        <authorList>
            <consortium name="Lawrence Berkeley National Laboratory"/>
            <person name="Steindorff A."/>
            <person name="Hensen N."/>
            <person name="Bonometti L."/>
            <person name="Westerberg I."/>
            <person name="Brannstrom I.O."/>
            <person name="Guillou S."/>
            <person name="Cros-Aarteil S."/>
            <person name="Calhoun S."/>
            <person name="Haridas S."/>
            <person name="Kuo A."/>
            <person name="Mondo S."/>
            <person name="Pangilinan J."/>
            <person name="Riley R."/>
            <person name="Labutti K."/>
            <person name="Andreopoulos B."/>
            <person name="Lipzen A."/>
            <person name="Chen C."/>
            <person name="Yanf M."/>
            <person name="Daum C."/>
            <person name="Ng V."/>
            <person name="Clum A."/>
            <person name="Ohm R."/>
            <person name="Martin F."/>
            <person name="Silar P."/>
            <person name="Natvig D."/>
            <person name="Lalanne C."/>
            <person name="Gautier V."/>
            <person name="Ament-Velasquez S.L."/>
            <person name="Kruys A."/>
            <person name="Hutchinson M.I."/>
            <person name="Powell A.J."/>
            <person name="Barry K."/>
            <person name="Miller A.N."/>
            <person name="Grigoriev I.V."/>
            <person name="Debuchy R."/>
            <person name="Gladieux P."/>
            <person name="Thoren M.H."/>
            <person name="Johannesson H."/>
        </authorList>
    </citation>
    <scope>NUCLEOTIDE SEQUENCE</scope>
    <source>
        <strain evidence="17">CBS 508.74</strain>
    </source>
</reference>
<dbReference type="PANTHER" id="PTHR33353">
    <property type="entry name" value="PUTATIVE (AFU_ORTHOLOGUE AFUA_1G12560)-RELATED"/>
    <property type="match status" value="1"/>
</dbReference>